<organism evidence="2 3">
    <name type="scientific">Trichocladium antarcticum</name>
    <dbReference type="NCBI Taxonomy" id="1450529"/>
    <lineage>
        <taxon>Eukaryota</taxon>
        <taxon>Fungi</taxon>
        <taxon>Dikarya</taxon>
        <taxon>Ascomycota</taxon>
        <taxon>Pezizomycotina</taxon>
        <taxon>Sordariomycetes</taxon>
        <taxon>Sordariomycetidae</taxon>
        <taxon>Sordariales</taxon>
        <taxon>Chaetomiaceae</taxon>
        <taxon>Trichocladium</taxon>
    </lineage>
</organism>
<evidence type="ECO:0000313" key="2">
    <source>
        <dbReference type="EMBL" id="KAK4133056.1"/>
    </source>
</evidence>
<evidence type="ECO:0000313" key="3">
    <source>
        <dbReference type="Proteomes" id="UP001304895"/>
    </source>
</evidence>
<protein>
    <submittedName>
        <fullName evidence="2">Uncharacterized protein</fullName>
    </submittedName>
</protein>
<dbReference type="EMBL" id="MU853414">
    <property type="protein sequence ID" value="KAK4133056.1"/>
    <property type="molecule type" value="Genomic_DNA"/>
</dbReference>
<keyword evidence="3" id="KW-1185">Reference proteome</keyword>
<dbReference type="AlphaFoldDB" id="A0AAN6ZCN6"/>
<reference evidence="2" key="2">
    <citation type="submission" date="2023-05" db="EMBL/GenBank/DDBJ databases">
        <authorList>
            <consortium name="Lawrence Berkeley National Laboratory"/>
            <person name="Steindorff A."/>
            <person name="Hensen N."/>
            <person name="Bonometti L."/>
            <person name="Westerberg I."/>
            <person name="Brannstrom I.O."/>
            <person name="Guillou S."/>
            <person name="Cros-Aarteil S."/>
            <person name="Calhoun S."/>
            <person name="Haridas S."/>
            <person name="Kuo A."/>
            <person name="Mondo S."/>
            <person name="Pangilinan J."/>
            <person name="Riley R."/>
            <person name="Labutti K."/>
            <person name="Andreopoulos B."/>
            <person name="Lipzen A."/>
            <person name="Chen C."/>
            <person name="Yanf M."/>
            <person name="Daum C."/>
            <person name="Ng V."/>
            <person name="Clum A."/>
            <person name="Ohm R."/>
            <person name="Martin F."/>
            <person name="Silar P."/>
            <person name="Natvig D."/>
            <person name="Lalanne C."/>
            <person name="Gautier V."/>
            <person name="Ament-Velasquez S.L."/>
            <person name="Kruys A."/>
            <person name="Hutchinson M.I."/>
            <person name="Powell A.J."/>
            <person name="Barry K."/>
            <person name="Miller A.N."/>
            <person name="Grigoriev I.V."/>
            <person name="Debuchy R."/>
            <person name="Gladieux P."/>
            <person name="Thoren M.H."/>
            <person name="Johannesson H."/>
        </authorList>
    </citation>
    <scope>NUCLEOTIDE SEQUENCE</scope>
    <source>
        <strain evidence="2">CBS 123565</strain>
    </source>
</reference>
<proteinExistence type="predicted"/>
<feature type="region of interest" description="Disordered" evidence="1">
    <location>
        <begin position="53"/>
        <end position="100"/>
    </location>
</feature>
<sequence length="198" mass="22238">MDRPKPKHMALRNGGSKCSWFRGTGESLVQSFVPRPRLGNTYYTRLEQYDGGTTAFPHDARGHRVGKNATSRRDLSHTQEAAGKSAARRPGEPEWRWPDDEGCHHLRGRLSRIPRLPEVTRLTTARISQERTTSIARQTEPSAEQPASVSRIVCMYVHGARSAALHVSLTPDSLRWNECVRPLPTNCLQTEYVGCKPP</sequence>
<gene>
    <name evidence="2" type="ORF">BT67DRAFT_70363</name>
</gene>
<comment type="caution">
    <text evidence="2">The sequence shown here is derived from an EMBL/GenBank/DDBJ whole genome shotgun (WGS) entry which is preliminary data.</text>
</comment>
<dbReference type="Proteomes" id="UP001304895">
    <property type="component" value="Unassembled WGS sequence"/>
</dbReference>
<feature type="compositionally biased region" description="Basic and acidic residues" evidence="1">
    <location>
        <begin position="89"/>
        <end position="100"/>
    </location>
</feature>
<evidence type="ECO:0000256" key="1">
    <source>
        <dbReference type="SAM" id="MobiDB-lite"/>
    </source>
</evidence>
<accession>A0AAN6ZCN6</accession>
<reference evidence="2" key="1">
    <citation type="journal article" date="2023" name="Mol. Phylogenet. Evol.">
        <title>Genome-scale phylogeny and comparative genomics of the fungal order Sordariales.</title>
        <authorList>
            <person name="Hensen N."/>
            <person name="Bonometti L."/>
            <person name="Westerberg I."/>
            <person name="Brannstrom I.O."/>
            <person name="Guillou S."/>
            <person name="Cros-Aarteil S."/>
            <person name="Calhoun S."/>
            <person name="Haridas S."/>
            <person name="Kuo A."/>
            <person name="Mondo S."/>
            <person name="Pangilinan J."/>
            <person name="Riley R."/>
            <person name="LaButti K."/>
            <person name="Andreopoulos B."/>
            <person name="Lipzen A."/>
            <person name="Chen C."/>
            <person name="Yan M."/>
            <person name="Daum C."/>
            <person name="Ng V."/>
            <person name="Clum A."/>
            <person name="Steindorff A."/>
            <person name="Ohm R.A."/>
            <person name="Martin F."/>
            <person name="Silar P."/>
            <person name="Natvig D.O."/>
            <person name="Lalanne C."/>
            <person name="Gautier V."/>
            <person name="Ament-Velasquez S.L."/>
            <person name="Kruys A."/>
            <person name="Hutchinson M.I."/>
            <person name="Powell A.J."/>
            <person name="Barry K."/>
            <person name="Miller A.N."/>
            <person name="Grigoriev I.V."/>
            <person name="Debuchy R."/>
            <person name="Gladieux P."/>
            <person name="Hiltunen Thoren M."/>
            <person name="Johannesson H."/>
        </authorList>
    </citation>
    <scope>NUCLEOTIDE SEQUENCE</scope>
    <source>
        <strain evidence="2">CBS 123565</strain>
    </source>
</reference>
<name>A0AAN6ZCN6_9PEZI</name>